<dbReference type="VEuPathDB" id="VectorBase:PPAI008501"/>
<dbReference type="EnsemblMetazoa" id="PPAI008501-RA">
    <property type="protein sequence ID" value="PPAI008501-PA"/>
    <property type="gene ID" value="PPAI008501"/>
</dbReference>
<sequence length="410" mass="47178">MESEKDGENPEVEKICFLRRFLDKYQVLIISILTLVFLSGPHHLYGIVMDCERFQSISPPVFFIAIQMIMQPCLVESEDNIGQNHLRKILTSSILMHTLPLVLLISQPHLNQPVHNLVRYHSVKLNDLEMPTNSMKRWGNISGINNNFEEEDQPMKNMTSQGVEILDTIPEEDEGVSGKSVEIQEIKPKEYLEDLPGRKWLFFLEYWQEILKIFTQLFINPFRYIVERQTLVPGVILKACDVFIYILMVSGLPCYASGSTFNLNFFDTGIFLTLMATPILVVTFSSAWMDDVLREEAKYWHIAGEICKLIGCIVTTCAQTLFFLRMGVLFLGIGQGVFSVVQDRVLREITQENDWRKTKCHTSAVCGYLVLIFTFFTNNLLLHFTLRTIFLTSAVFYSAAILIFTLTIYF</sequence>
<protein>
    <submittedName>
        <fullName evidence="1">Uncharacterized protein</fullName>
    </submittedName>
</protein>
<dbReference type="InterPro" id="IPR036259">
    <property type="entry name" value="MFS_trans_sf"/>
</dbReference>
<evidence type="ECO:0000313" key="1">
    <source>
        <dbReference type="EnsemblMetazoa" id="PPAI008501-PA"/>
    </source>
</evidence>
<name>A0A1B0DJS7_PHLPP</name>
<evidence type="ECO:0000313" key="2">
    <source>
        <dbReference type="Proteomes" id="UP000092462"/>
    </source>
</evidence>
<accession>A0A1B0DJS7</accession>
<proteinExistence type="predicted"/>
<dbReference type="EMBL" id="AJVK01001048">
    <property type="status" value="NOT_ANNOTATED_CDS"/>
    <property type="molecule type" value="Genomic_DNA"/>
</dbReference>
<dbReference type="AlphaFoldDB" id="A0A1B0DJS7"/>
<keyword evidence="2" id="KW-1185">Reference proteome</keyword>
<organism evidence="1 2">
    <name type="scientific">Phlebotomus papatasi</name>
    <name type="common">Sandfly</name>
    <dbReference type="NCBI Taxonomy" id="29031"/>
    <lineage>
        <taxon>Eukaryota</taxon>
        <taxon>Metazoa</taxon>
        <taxon>Ecdysozoa</taxon>
        <taxon>Arthropoda</taxon>
        <taxon>Hexapoda</taxon>
        <taxon>Insecta</taxon>
        <taxon>Pterygota</taxon>
        <taxon>Neoptera</taxon>
        <taxon>Endopterygota</taxon>
        <taxon>Diptera</taxon>
        <taxon>Nematocera</taxon>
        <taxon>Psychodoidea</taxon>
        <taxon>Psychodidae</taxon>
        <taxon>Phlebotomus</taxon>
        <taxon>Phlebotomus</taxon>
    </lineage>
</organism>
<reference evidence="1" key="1">
    <citation type="submission" date="2022-08" db="UniProtKB">
        <authorList>
            <consortium name="EnsemblMetazoa"/>
        </authorList>
    </citation>
    <scope>IDENTIFICATION</scope>
    <source>
        <strain evidence="1">Israel</strain>
    </source>
</reference>
<dbReference type="VEuPathDB" id="VectorBase:PPAPM1_001792"/>
<dbReference type="Proteomes" id="UP000092462">
    <property type="component" value="Unassembled WGS sequence"/>
</dbReference>
<dbReference type="SUPFAM" id="SSF103473">
    <property type="entry name" value="MFS general substrate transporter"/>
    <property type="match status" value="1"/>
</dbReference>